<dbReference type="Proteomes" id="UP000504631">
    <property type="component" value="Unplaced"/>
</dbReference>
<gene>
    <name evidence="3" type="primary">LOC117241356</name>
</gene>
<accession>A0A6J3LDA5</accession>
<sequence>MFAESFLSEVPFQTSLPKRKRDSEEPMGDSGEPIKRMRPCDGPRVSGSLEELFYISAEAVSKFGFDDLVTFDENFFDAETVILEREPPLVEIVDTERCVKVRFANEIPEEVLEGASSSPCFWEKGNFPCCALLVYV</sequence>
<dbReference type="RefSeq" id="XP_033363185.1">
    <property type="nucleotide sequence ID" value="XM_033507294.1"/>
</dbReference>
<organism evidence="2 3">
    <name type="scientific">Bombus vosnesenskii</name>
    <dbReference type="NCBI Taxonomy" id="207650"/>
    <lineage>
        <taxon>Eukaryota</taxon>
        <taxon>Metazoa</taxon>
        <taxon>Ecdysozoa</taxon>
        <taxon>Arthropoda</taxon>
        <taxon>Hexapoda</taxon>
        <taxon>Insecta</taxon>
        <taxon>Pterygota</taxon>
        <taxon>Neoptera</taxon>
        <taxon>Endopterygota</taxon>
        <taxon>Hymenoptera</taxon>
        <taxon>Apocrita</taxon>
        <taxon>Aculeata</taxon>
        <taxon>Apoidea</taxon>
        <taxon>Anthophila</taxon>
        <taxon>Apidae</taxon>
        <taxon>Bombus</taxon>
        <taxon>Pyrobombus</taxon>
    </lineage>
</organism>
<feature type="compositionally biased region" description="Basic and acidic residues" evidence="1">
    <location>
        <begin position="32"/>
        <end position="41"/>
    </location>
</feature>
<feature type="region of interest" description="Disordered" evidence="1">
    <location>
        <begin position="1"/>
        <end position="41"/>
    </location>
</feature>
<keyword evidence="2" id="KW-1185">Reference proteome</keyword>
<dbReference type="KEGG" id="bvk:117241356"/>
<name>A0A6J3LDA5_9HYME</name>
<dbReference type="AlphaFoldDB" id="A0A6J3LDA5"/>
<proteinExistence type="predicted"/>
<evidence type="ECO:0000256" key="1">
    <source>
        <dbReference type="SAM" id="MobiDB-lite"/>
    </source>
</evidence>
<protein>
    <submittedName>
        <fullName evidence="3">Uncharacterized protein LOC117241356</fullName>
    </submittedName>
</protein>
<evidence type="ECO:0000313" key="3">
    <source>
        <dbReference type="RefSeq" id="XP_033363185.1"/>
    </source>
</evidence>
<evidence type="ECO:0000313" key="2">
    <source>
        <dbReference type="Proteomes" id="UP000504631"/>
    </source>
</evidence>
<dbReference type="GeneID" id="117241356"/>
<reference evidence="3" key="1">
    <citation type="submission" date="2025-08" db="UniProtKB">
        <authorList>
            <consortium name="RefSeq"/>
        </authorList>
    </citation>
    <scope>IDENTIFICATION</scope>
    <source>
        <tissue evidence="3">Muscle</tissue>
    </source>
</reference>